<evidence type="ECO:0000313" key="2">
    <source>
        <dbReference type="Proteomes" id="UP001185927"/>
    </source>
</evidence>
<comment type="caution">
    <text evidence="1">The sequence shown here is derived from an EMBL/GenBank/DDBJ whole genome shotgun (WGS) entry which is preliminary data.</text>
</comment>
<gene>
    <name evidence="1" type="ORF">R3Q16_34490</name>
</gene>
<organism evidence="1 2">
    <name type="scientific">Rhodococcus globerulus</name>
    <dbReference type="NCBI Taxonomy" id="33008"/>
    <lineage>
        <taxon>Bacteria</taxon>
        <taxon>Bacillati</taxon>
        <taxon>Actinomycetota</taxon>
        <taxon>Actinomycetes</taxon>
        <taxon>Mycobacteriales</taxon>
        <taxon>Nocardiaceae</taxon>
        <taxon>Rhodococcus</taxon>
    </lineage>
</organism>
<protein>
    <submittedName>
        <fullName evidence="1">Uncharacterized protein</fullName>
    </submittedName>
</protein>
<dbReference type="EMBL" id="JAWLKB010000068">
    <property type="protein sequence ID" value="MDV6271700.1"/>
    <property type="molecule type" value="Genomic_DNA"/>
</dbReference>
<evidence type="ECO:0000313" key="1">
    <source>
        <dbReference type="EMBL" id="MDV6271700.1"/>
    </source>
</evidence>
<accession>A0ABU4C5B8</accession>
<name>A0ABU4C5B8_RHOGO</name>
<keyword evidence="2" id="KW-1185">Reference proteome</keyword>
<reference evidence="1 2" key="1">
    <citation type="submission" date="2023-10" db="EMBL/GenBank/DDBJ databases">
        <title>Development of a sustainable strategy for remediation of hydrocarbon-contaminated territories based on the waste exchange concept.</title>
        <authorList>
            <person name="Krivoruchko A."/>
        </authorList>
    </citation>
    <scope>NUCLEOTIDE SEQUENCE [LARGE SCALE GENOMIC DNA]</scope>
    <source>
        <strain evidence="1 2">IEGM 1203</strain>
    </source>
</reference>
<sequence length="40" mass="4471">MGLFWSIWILTADVDVLPDRKASTVAEWLTVRPGTEVISP</sequence>
<dbReference type="Proteomes" id="UP001185927">
    <property type="component" value="Unassembled WGS sequence"/>
</dbReference>
<proteinExistence type="predicted"/>